<reference evidence="4" key="2">
    <citation type="submission" date="2025-08" db="UniProtKB">
        <authorList>
            <consortium name="Ensembl"/>
        </authorList>
    </citation>
    <scope>IDENTIFICATION</scope>
</reference>
<evidence type="ECO:0000256" key="1">
    <source>
        <dbReference type="ARBA" id="ARBA00022729"/>
    </source>
</evidence>
<protein>
    <recommendedName>
        <fullName evidence="3">ZP domain-containing protein</fullName>
    </recommendedName>
</protein>
<evidence type="ECO:0000313" key="5">
    <source>
        <dbReference type="Proteomes" id="UP000694620"/>
    </source>
</evidence>
<dbReference type="InterPro" id="IPR042235">
    <property type="entry name" value="ZP-C_dom"/>
</dbReference>
<dbReference type="PROSITE" id="PS51034">
    <property type="entry name" value="ZP_2"/>
    <property type="match status" value="1"/>
</dbReference>
<proteinExistence type="predicted"/>
<evidence type="ECO:0000256" key="2">
    <source>
        <dbReference type="ARBA" id="ARBA00023157"/>
    </source>
</evidence>
<reference evidence="4" key="3">
    <citation type="submission" date="2025-09" db="UniProtKB">
        <authorList>
            <consortium name="Ensembl"/>
        </authorList>
    </citation>
    <scope>IDENTIFICATION</scope>
</reference>
<dbReference type="Ensembl" id="ENSECRT00000004231.1">
    <property type="protein sequence ID" value="ENSECRP00000004166.1"/>
    <property type="gene ID" value="ENSECRG00000002828.1"/>
</dbReference>
<dbReference type="PANTHER" id="PTHR14002">
    <property type="entry name" value="ENDOGLIN/TGF-BETA RECEPTOR TYPE III"/>
    <property type="match status" value="1"/>
</dbReference>
<sequence length="304" mass="33626">MKPILNTYLMTSTLMLIFQIFFFPSALTSEFATVSHTRQTATSASTAAFSQRSTTSTISPEIQKTSPLSVTCMSQNISVTVTKAFLNQKAISESSLYLGTPQCNVSSSNDTHVMLRTAKGICGTNITYVSPFVFRHTHLQVPITFYIFLYNMLPCGNKPLLKNQTLTPDEEVLIDVSLNLGLPNARIVLNRCWATPSENLSDTTSYEFINNSCLIPNPHTTMIQNGKSSRAQVLMKVFSFVKENVVYLHCQIMLCIEDVGKSCQPNCRLRATRSSEGGTMKSASNGPLQKDETAELILFPVFNS</sequence>
<dbReference type="InterPro" id="IPR001507">
    <property type="entry name" value="ZP_dom"/>
</dbReference>
<dbReference type="Pfam" id="PF00100">
    <property type="entry name" value="Zona_pellucida"/>
    <property type="match status" value="1"/>
</dbReference>
<keyword evidence="1" id="KW-0732">Signal</keyword>
<dbReference type="GeneTree" id="ENSGT00940000159975"/>
<evidence type="ECO:0000259" key="3">
    <source>
        <dbReference type="PROSITE" id="PS51034"/>
    </source>
</evidence>
<keyword evidence="5" id="KW-1185">Reference proteome</keyword>
<reference evidence="4" key="1">
    <citation type="submission" date="2021-06" db="EMBL/GenBank/DDBJ databases">
        <authorList>
            <consortium name="Wellcome Sanger Institute Data Sharing"/>
        </authorList>
    </citation>
    <scope>NUCLEOTIDE SEQUENCE [LARGE SCALE GENOMIC DNA]</scope>
</reference>
<dbReference type="InterPro" id="IPR055355">
    <property type="entry name" value="ZP-C"/>
</dbReference>
<dbReference type="AlphaFoldDB" id="A0A8C4RL94"/>
<name>A0A8C4RL94_ERPCA</name>
<dbReference type="SMART" id="SM00241">
    <property type="entry name" value="ZP"/>
    <property type="match status" value="1"/>
</dbReference>
<keyword evidence="2" id="KW-1015">Disulfide bond</keyword>
<dbReference type="Gene3D" id="2.60.40.4100">
    <property type="entry name" value="Zona pellucida, ZP-C domain"/>
    <property type="match status" value="1"/>
</dbReference>
<feature type="domain" description="ZP" evidence="3">
    <location>
        <begin position="1"/>
        <end position="274"/>
    </location>
</feature>
<organism evidence="4 5">
    <name type="scientific">Erpetoichthys calabaricus</name>
    <name type="common">Rope fish</name>
    <name type="synonym">Calamoichthys calabaricus</name>
    <dbReference type="NCBI Taxonomy" id="27687"/>
    <lineage>
        <taxon>Eukaryota</taxon>
        <taxon>Metazoa</taxon>
        <taxon>Chordata</taxon>
        <taxon>Craniata</taxon>
        <taxon>Vertebrata</taxon>
        <taxon>Euteleostomi</taxon>
        <taxon>Actinopterygii</taxon>
        <taxon>Polypteriformes</taxon>
        <taxon>Polypteridae</taxon>
        <taxon>Erpetoichthys</taxon>
    </lineage>
</organism>
<dbReference type="Proteomes" id="UP000694620">
    <property type="component" value="Chromosome 4"/>
</dbReference>
<dbReference type="Gene3D" id="2.60.40.3210">
    <property type="entry name" value="Zona pellucida, ZP-N domain"/>
    <property type="match status" value="1"/>
</dbReference>
<evidence type="ECO:0000313" key="4">
    <source>
        <dbReference type="Ensembl" id="ENSECRP00000004166.1"/>
    </source>
</evidence>
<accession>A0A8C4RL94</accession>
<dbReference type="PANTHER" id="PTHR14002:SF22">
    <property type="entry name" value="UROMODULIN-LIKE 1"/>
    <property type="match status" value="1"/>
</dbReference>